<accession>A0A2G5VV59</accession>
<dbReference type="AlphaFoldDB" id="A0A2G5VV59"/>
<dbReference type="Proteomes" id="UP000230233">
    <property type="component" value="Chromosome I"/>
</dbReference>
<evidence type="ECO:0000259" key="1">
    <source>
        <dbReference type="PROSITE" id="PS50181"/>
    </source>
</evidence>
<evidence type="ECO:0000313" key="3">
    <source>
        <dbReference type="Proteomes" id="UP000230233"/>
    </source>
</evidence>
<dbReference type="EMBL" id="PDUG01000001">
    <property type="protein sequence ID" value="PIC55537.1"/>
    <property type="molecule type" value="Genomic_DNA"/>
</dbReference>
<feature type="domain" description="F-box" evidence="1">
    <location>
        <begin position="1"/>
        <end position="51"/>
    </location>
</feature>
<organism evidence="2 3">
    <name type="scientific">Caenorhabditis nigoni</name>
    <dbReference type="NCBI Taxonomy" id="1611254"/>
    <lineage>
        <taxon>Eukaryota</taxon>
        <taxon>Metazoa</taxon>
        <taxon>Ecdysozoa</taxon>
        <taxon>Nematoda</taxon>
        <taxon>Chromadorea</taxon>
        <taxon>Rhabditida</taxon>
        <taxon>Rhabditina</taxon>
        <taxon>Rhabditomorpha</taxon>
        <taxon>Rhabditoidea</taxon>
        <taxon>Rhabditidae</taxon>
        <taxon>Peloderinae</taxon>
        <taxon>Caenorhabditis</taxon>
    </lineage>
</organism>
<evidence type="ECO:0000313" key="2">
    <source>
        <dbReference type="EMBL" id="PIC55537.1"/>
    </source>
</evidence>
<sequence>MILSKYPFVVQKEIIDNMNHLDLLRLSFVSKNLKKLIMSSQKKTSKSIRSIEYQYNRIDGTCVVYLIDESKPLVKYHRRSSRTEDDVIMRIVKRDEDKNDNNVQFNVSGKMTDFSFSDDYKYPIASYVECDKESVFQSIHNHFLDVFGDAVEYNWEEPDWNDPEEFFVPFIPKLKNVSFFIGMYLDGHFSDVRNFEKFFSSSPVAKTILLNVNKKMKPLSPESKFFDAESVYIESTRINTPDFVRHFRGRQIIFECNRYRKSKLIDIVNRWKSGEAFQNLEYVQIMIYNGTRFRHLVLNEIGAKFIDANRQPPKHTVRDCVDWYDRNDTTSPLISHLYIVRETDNRAASVFMMGGAFFIGVWDKTEEEFLRMVE</sequence>
<proteinExistence type="predicted"/>
<reference evidence="3" key="1">
    <citation type="submission" date="2017-10" db="EMBL/GenBank/DDBJ databases">
        <title>Rapid genome shrinkage in a self-fertile nematode reveals novel sperm competition proteins.</title>
        <authorList>
            <person name="Yin D."/>
            <person name="Schwarz E.M."/>
            <person name="Thomas C.G."/>
            <person name="Felde R.L."/>
            <person name="Korf I.F."/>
            <person name="Cutter A.D."/>
            <person name="Schartner C.M."/>
            <person name="Ralston E.J."/>
            <person name="Meyer B.J."/>
            <person name="Haag E.S."/>
        </authorList>
    </citation>
    <scope>NUCLEOTIDE SEQUENCE [LARGE SCALE GENOMIC DNA]</scope>
    <source>
        <strain evidence="3">JU1422</strain>
    </source>
</reference>
<dbReference type="PANTHER" id="PTHR21503:SF8">
    <property type="entry name" value="F-BOX ASSOCIATED DOMAIN-CONTAINING PROTEIN-RELATED"/>
    <property type="match status" value="1"/>
</dbReference>
<comment type="caution">
    <text evidence="2">The sequence shown here is derived from an EMBL/GenBank/DDBJ whole genome shotgun (WGS) entry which is preliminary data.</text>
</comment>
<dbReference type="PROSITE" id="PS50181">
    <property type="entry name" value="FBOX"/>
    <property type="match status" value="1"/>
</dbReference>
<dbReference type="InterPro" id="IPR001810">
    <property type="entry name" value="F-box_dom"/>
</dbReference>
<dbReference type="Pfam" id="PF00646">
    <property type="entry name" value="F-box"/>
    <property type="match status" value="1"/>
</dbReference>
<gene>
    <name evidence="2" type="primary">Cnig_chr_I.g770</name>
    <name evidence="2" type="ORF">B9Z55_000770</name>
</gene>
<dbReference type="PANTHER" id="PTHR21503">
    <property type="entry name" value="F-BOX-CONTAINING HYPOTHETICAL PROTEIN C.ELEGANS"/>
    <property type="match status" value="1"/>
</dbReference>
<protein>
    <recommendedName>
        <fullName evidence="1">F-box domain-containing protein</fullName>
    </recommendedName>
</protein>
<name>A0A2G5VV59_9PELO</name>
<keyword evidence="3" id="KW-1185">Reference proteome</keyword>